<keyword evidence="2" id="KW-0597">Phosphoprotein</keyword>
<dbReference type="GO" id="GO:0002720">
    <property type="term" value="P:positive regulation of cytokine production involved in immune response"/>
    <property type="evidence" value="ECO:0007669"/>
    <property type="project" value="TreeGrafter"/>
</dbReference>
<dbReference type="RefSeq" id="XP_008957664.1">
    <property type="nucleotide sequence ID" value="XM_008959416.5"/>
</dbReference>
<feature type="disulfide bond" evidence="12">
    <location>
        <begin position="54"/>
        <end position="67"/>
    </location>
</feature>
<sequence length="283" mass="30406">MEPPGDWGPPPWRSTRKTDVLRLVLYLTFLGAPCYAPALPSCKEDEYPVGSECCPKCSPGYRVKEACGELTGTVCEPCPPGTYIAHLNGLSKCLQCQMCDPAMGLRASRNCSRTENAVCGCSPGHFCIVQDGDHCAACRAYATSSPGQSVQKGGTESQDTLCQNCPPGTFSPNGTLEECQHQTKCSWLVTKAGPGTSSSHWVWWFLSGSLVIVIVCSTLGLIICVKRRKPRGDVVKVIVSVQRKRQEAEGEATVIEALQAPPDVTTVAVEETIPAFTGRSPNH</sequence>
<dbReference type="GO" id="GO:0050829">
    <property type="term" value="P:defense response to Gram-negative bacterium"/>
    <property type="evidence" value="ECO:0007669"/>
    <property type="project" value="TreeGrafter"/>
</dbReference>
<dbReference type="GO" id="GO:0019955">
    <property type="term" value="F:cytokine binding"/>
    <property type="evidence" value="ECO:0007669"/>
    <property type="project" value="Ensembl"/>
</dbReference>
<dbReference type="PROSITE" id="PS00652">
    <property type="entry name" value="TNFR_NGFR_1"/>
    <property type="match status" value="1"/>
</dbReference>
<dbReference type="PROSITE" id="PS50050">
    <property type="entry name" value="TNFR_NGFR_2"/>
    <property type="match status" value="2"/>
</dbReference>
<feature type="repeat" description="TNFR-Cys" evidence="12">
    <location>
        <begin position="77"/>
        <end position="119"/>
    </location>
</feature>
<keyword evidence="6" id="KW-0677">Repeat</keyword>
<evidence type="ECO:0000313" key="17">
    <source>
        <dbReference type="Proteomes" id="UP000240080"/>
    </source>
</evidence>
<keyword evidence="11" id="KW-0325">Glycoprotein</keyword>
<dbReference type="KEGG" id="pps:100984022"/>
<feature type="disulfide bond" evidence="12">
    <location>
        <begin position="78"/>
        <end position="93"/>
    </location>
</feature>
<keyword evidence="3" id="KW-0945">Host-virus interaction</keyword>
<evidence type="ECO:0000256" key="1">
    <source>
        <dbReference type="ARBA" id="ARBA00004479"/>
    </source>
</evidence>
<protein>
    <submittedName>
        <fullName evidence="16">TNF receptor superfamily member 14</fullName>
    </submittedName>
</protein>
<dbReference type="FunFam" id="2.10.50.10:FF:000009">
    <property type="entry name" value="Tumor necrosis factor receptor superfamily member 14"/>
    <property type="match status" value="1"/>
</dbReference>
<dbReference type="InterPro" id="IPR034031">
    <property type="entry name" value="TNFRSF14/UL144_N"/>
</dbReference>
<evidence type="ECO:0000256" key="2">
    <source>
        <dbReference type="ARBA" id="ARBA00022553"/>
    </source>
</evidence>
<comment type="subcellular location">
    <subcellularLocation>
        <location evidence="1">Membrane</location>
        <topology evidence="1">Single-pass type I membrane protein</topology>
    </subcellularLocation>
</comment>
<proteinExistence type="predicted"/>
<feature type="signal peptide" evidence="14">
    <location>
        <begin position="1"/>
        <end position="38"/>
    </location>
</feature>
<dbReference type="CDD" id="cd10582">
    <property type="entry name" value="TNFRSF14"/>
    <property type="match status" value="1"/>
</dbReference>
<reference evidence="16" key="2">
    <citation type="submission" date="2025-08" db="UniProtKB">
        <authorList>
            <consortium name="Ensembl"/>
        </authorList>
    </citation>
    <scope>IDENTIFICATION</scope>
</reference>
<dbReference type="GeneTree" id="ENSGT00940000162427"/>
<dbReference type="Bgee" id="ENSPPAG00000041295">
    <property type="expression patterns" value="Expressed in liver and 5 other cell types or tissues"/>
</dbReference>
<dbReference type="OrthoDB" id="10031141at2759"/>
<dbReference type="STRING" id="9597.ENSPPAP00000037086"/>
<dbReference type="InterPro" id="IPR022332">
    <property type="entry name" value="TNFR_14"/>
</dbReference>
<feature type="domain" description="TNFR-Cys" evidence="15">
    <location>
        <begin position="41"/>
        <end position="75"/>
    </location>
</feature>
<reference evidence="16 17" key="1">
    <citation type="journal article" date="2012" name="Nature">
        <title>The bonobo genome compared with the chimpanzee and human genomes.</title>
        <authorList>
            <person name="Prufer K."/>
            <person name="Munch K."/>
            <person name="Hellmann I."/>
            <person name="Akagi K."/>
            <person name="Miller J.R."/>
            <person name="Walenz B."/>
            <person name="Koren S."/>
            <person name="Sutton G."/>
            <person name="Kodira C."/>
            <person name="Winer R."/>
            <person name="Knight J.R."/>
            <person name="Mullikin J.C."/>
            <person name="Meader S.J."/>
            <person name="Ponting C.P."/>
            <person name="Lunter G."/>
            <person name="Higashino S."/>
            <person name="Hobolth A."/>
            <person name="Dutheil J."/>
            <person name="Karakoc E."/>
            <person name="Alkan C."/>
            <person name="Sajjadian S."/>
            <person name="Catacchio C.R."/>
            <person name="Ventura M."/>
            <person name="Marques-Bonet T."/>
            <person name="Eichler E.E."/>
            <person name="Andre C."/>
            <person name="Atencia R."/>
            <person name="Mugisha L."/>
            <person name="Junhold J."/>
            <person name="Patterson N."/>
            <person name="Siebauer M."/>
            <person name="Good J.M."/>
            <person name="Fischer A."/>
            <person name="Ptak S.E."/>
            <person name="Lachmann M."/>
            <person name="Symer D.E."/>
            <person name="Mailund T."/>
            <person name="Schierup M.H."/>
            <person name="Andres A.M."/>
            <person name="Kelso J."/>
            <person name="Paabo S."/>
        </authorList>
    </citation>
    <scope>NUCLEOTIDE SEQUENCE [LARGE SCALE GENOMIC DNA]</scope>
</reference>
<evidence type="ECO:0000256" key="6">
    <source>
        <dbReference type="ARBA" id="ARBA00022737"/>
    </source>
</evidence>
<keyword evidence="8 13" id="KW-0472">Membrane</keyword>
<evidence type="ECO:0000256" key="9">
    <source>
        <dbReference type="ARBA" id="ARBA00023157"/>
    </source>
</evidence>
<keyword evidence="7 13" id="KW-1133">Transmembrane helix</keyword>
<dbReference type="Ensembl" id="ENSPPAT00000059982.1">
    <property type="protein sequence ID" value="ENSPPAP00000037086.1"/>
    <property type="gene ID" value="ENSPPAG00000041295.1"/>
</dbReference>
<feature type="disulfide bond" evidence="12">
    <location>
        <begin position="57"/>
        <end position="75"/>
    </location>
</feature>
<keyword evidence="9 12" id="KW-1015">Disulfide bond</keyword>
<keyword evidence="10" id="KW-0675">Receptor</keyword>
<organism evidence="16 17">
    <name type="scientific">Pan paniscus</name>
    <name type="common">Pygmy chimpanzee</name>
    <name type="synonym">Bonobo</name>
    <dbReference type="NCBI Taxonomy" id="9597"/>
    <lineage>
        <taxon>Eukaryota</taxon>
        <taxon>Metazoa</taxon>
        <taxon>Chordata</taxon>
        <taxon>Craniata</taxon>
        <taxon>Vertebrata</taxon>
        <taxon>Euteleostomi</taxon>
        <taxon>Mammalia</taxon>
        <taxon>Eutheria</taxon>
        <taxon>Euarchontoglires</taxon>
        <taxon>Primates</taxon>
        <taxon>Haplorrhini</taxon>
        <taxon>Catarrhini</taxon>
        <taxon>Hominidae</taxon>
        <taxon>Pan</taxon>
    </lineage>
</organism>
<keyword evidence="4 13" id="KW-0812">Transmembrane</keyword>
<dbReference type="SMART" id="SM00208">
    <property type="entry name" value="TNFR"/>
    <property type="match status" value="3"/>
</dbReference>
<dbReference type="InterPro" id="IPR001368">
    <property type="entry name" value="TNFR/NGFR_Cys_rich_reg"/>
</dbReference>
<gene>
    <name evidence="16" type="primary">TNFRSF14</name>
</gene>
<accession>A0A2R9C593</accession>
<evidence type="ECO:0000256" key="4">
    <source>
        <dbReference type="ARBA" id="ARBA00022692"/>
    </source>
</evidence>
<dbReference type="SUPFAM" id="SSF57586">
    <property type="entry name" value="TNF receptor-like"/>
    <property type="match status" value="2"/>
</dbReference>
<feature type="repeat" description="TNFR-Cys" evidence="12">
    <location>
        <begin position="41"/>
        <end position="75"/>
    </location>
</feature>
<evidence type="ECO:0000256" key="10">
    <source>
        <dbReference type="ARBA" id="ARBA00023170"/>
    </source>
</evidence>
<evidence type="ECO:0000256" key="8">
    <source>
        <dbReference type="ARBA" id="ARBA00023136"/>
    </source>
</evidence>
<feature type="chain" id="PRO_5015354764" evidence="14">
    <location>
        <begin position="39"/>
        <end position="283"/>
    </location>
</feature>
<dbReference type="EMBL" id="AJFE02021227">
    <property type="status" value="NOT_ANNOTATED_CDS"/>
    <property type="molecule type" value="Genomic_DNA"/>
</dbReference>
<evidence type="ECO:0000256" key="7">
    <source>
        <dbReference type="ARBA" id="ARBA00022989"/>
    </source>
</evidence>
<evidence type="ECO:0000259" key="15">
    <source>
        <dbReference type="PROSITE" id="PS50050"/>
    </source>
</evidence>
<dbReference type="PANTHER" id="PTHR46838">
    <property type="entry name" value="TUMOR NECROSIS FACTOR RECEPTOR SUPERFAMILY MEMBER 14"/>
    <property type="match status" value="1"/>
</dbReference>
<keyword evidence="17" id="KW-1185">Reference proteome</keyword>
<dbReference type="Proteomes" id="UP000240080">
    <property type="component" value="Chromosome 1"/>
</dbReference>
<dbReference type="Gene3D" id="2.10.50.10">
    <property type="entry name" value="Tumor Necrosis Factor Receptor, subunit A, domain 2"/>
    <property type="match status" value="3"/>
</dbReference>
<dbReference type="PRINTS" id="PR01965">
    <property type="entry name" value="TNFACTORR14"/>
</dbReference>
<dbReference type="FunFam" id="2.10.50.10:FF:000007">
    <property type="entry name" value="TNF receptor superfamily member 14"/>
    <property type="match status" value="1"/>
</dbReference>
<dbReference type="PANTHER" id="PTHR46838:SF1">
    <property type="entry name" value="TUMOR NECROSIS FACTOR RECEPTOR SUPERFAMILY MEMBER 14"/>
    <property type="match status" value="1"/>
</dbReference>
<dbReference type="GO" id="GO:1905675">
    <property type="term" value="P:negative regulation of adaptive immune memory response"/>
    <property type="evidence" value="ECO:0007669"/>
    <property type="project" value="Ensembl"/>
</dbReference>
<dbReference type="GO" id="GO:0048018">
    <property type="term" value="F:receptor ligand activity"/>
    <property type="evidence" value="ECO:0007669"/>
    <property type="project" value="Ensembl"/>
</dbReference>
<feature type="transmembrane region" description="Helical" evidence="13">
    <location>
        <begin position="201"/>
        <end position="225"/>
    </location>
</feature>
<comment type="caution">
    <text evidence="12">Lacks conserved residue(s) required for the propagation of feature annotation.</text>
</comment>
<dbReference type="GO" id="GO:0031295">
    <property type="term" value="P:T cell costimulation"/>
    <property type="evidence" value="ECO:0007669"/>
    <property type="project" value="Ensembl"/>
</dbReference>
<evidence type="ECO:0000256" key="14">
    <source>
        <dbReference type="SAM" id="SignalP"/>
    </source>
</evidence>
<dbReference type="AlphaFoldDB" id="A0A2R9C593"/>
<dbReference type="RefSeq" id="XP_008957663.1">
    <property type="nucleotide sequence ID" value="XM_008959415.5"/>
</dbReference>
<feature type="domain" description="TNFR-Cys" evidence="15">
    <location>
        <begin position="77"/>
        <end position="119"/>
    </location>
</feature>
<name>A0A2R9C593_PANPA</name>
<dbReference type="RefSeq" id="XP_008957665.1">
    <property type="nucleotide sequence ID" value="XM_008959417.6"/>
</dbReference>
<evidence type="ECO:0000256" key="12">
    <source>
        <dbReference type="PROSITE-ProRule" id="PRU00206"/>
    </source>
</evidence>
<evidence type="ECO:0000256" key="5">
    <source>
        <dbReference type="ARBA" id="ARBA00022729"/>
    </source>
</evidence>
<dbReference type="GO" id="GO:0046642">
    <property type="term" value="P:negative regulation of alpha-beta T cell proliferation"/>
    <property type="evidence" value="ECO:0007669"/>
    <property type="project" value="TreeGrafter"/>
</dbReference>
<keyword evidence="5 14" id="KW-0732">Signal</keyword>
<evidence type="ECO:0000256" key="3">
    <source>
        <dbReference type="ARBA" id="ARBA00022581"/>
    </source>
</evidence>
<dbReference type="GO" id="GO:0050830">
    <property type="term" value="P:defense response to Gram-positive bacterium"/>
    <property type="evidence" value="ECO:0007669"/>
    <property type="project" value="TreeGrafter"/>
</dbReference>
<evidence type="ECO:0000256" key="13">
    <source>
        <dbReference type="SAM" id="Phobius"/>
    </source>
</evidence>
<dbReference type="FunFam" id="2.10.50.10:FF:000040">
    <property type="entry name" value="Tumor necrosis factor receptor superfamily member 14"/>
    <property type="match status" value="1"/>
</dbReference>
<dbReference type="GO" id="GO:0031625">
    <property type="term" value="F:ubiquitin protein ligase binding"/>
    <property type="evidence" value="ECO:0007669"/>
    <property type="project" value="Ensembl"/>
</dbReference>
<reference evidence="16" key="3">
    <citation type="submission" date="2025-09" db="UniProtKB">
        <authorList>
            <consortium name="Ensembl"/>
        </authorList>
    </citation>
    <scope>IDENTIFICATION</scope>
</reference>
<evidence type="ECO:0000313" key="16">
    <source>
        <dbReference type="Ensembl" id="ENSPPAP00000037086.1"/>
    </source>
</evidence>
<dbReference type="GeneID" id="100984022"/>
<evidence type="ECO:0000256" key="11">
    <source>
        <dbReference type="ARBA" id="ARBA00023180"/>
    </source>
</evidence>
<dbReference type="CTD" id="8764"/>
<dbReference type="GO" id="GO:2000406">
    <property type="term" value="P:positive regulation of T cell migration"/>
    <property type="evidence" value="ECO:0007669"/>
    <property type="project" value="TreeGrafter"/>
</dbReference>
<dbReference type="Pfam" id="PF00020">
    <property type="entry name" value="TNFR_c6"/>
    <property type="match status" value="1"/>
</dbReference>
<dbReference type="GO" id="GO:0009897">
    <property type="term" value="C:external side of plasma membrane"/>
    <property type="evidence" value="ECO:0007669"/>
    <property type="project" value="TreeGrafter"/>
</dbReference>